<accession>A0ABU4LA55</accession>
<comment type="caution">
    <text evidence="3">The sequence shown here is derived from an EMBL/GenBank/DDBJ whole genome shotgun (WGS) entry which is preliminary data.</text>
</comment>
<feature type="compositionally biased region" description="Basic and acidic residues" evidence="1">
    <location>
        <begin position="154"/>
        <end position="166"/>
    </location>
</feature>
<feature type="compositionally biased region" description="Basic and acidic residues" evidence="1">
    <location>
        <begin position="186"/>
        <end position="245"/>
    </location>
</feature>
<feature type="chain" id="PRO_5045253803" description="Fibrillarin" evidence="2">
    <location>
        <begin position="26"/>
        <end position="680"/>
    </location>
</feature>
<dbReference type="EMBL" id="JARAVY010000011">
    <property type="protein sequence ID" value="MDX2912301.1"/>
    <property type="molecule type" value="Genomic_DNA"/>
</dbReference>
<keyword evidence="4" id="KW-1185">Reference proteome</keyword>
<keyword evidence="2" id="KW-0732">Signal</keyword>
<feature type="compositionally biased region" description="Pro residues" evidence="1">
    <location>
        <begin position="281"/>
        <end position="294"/>
    </location>
</feature>
<feature type="region of interest" description="Disordered" evidence="1">
    <location>
        <begin position="154"/>
        <end position="347"/>
    </location>
</feature>
<evidence type="ECO:0000313" key="4">
    <source>
        <dbReference type="Proteomes" id="UP001271723"/>
    </source>
</evidence>
<sequence length="680" mass="70299">MRLAHTVFGGLAAMAWLLLPTATEPAGVRPTGPPPDERLVTPVVGVRPLRPGFVEGPMVPAPPAPAAVGPRFVAATDDGATSGSAVAPDGDETSGADLVLPVAAAGTAVALAAYSLVRRRRRARLRTTPRGAFVPPAAPLPDLHSRARRLLVETDDSVRTSTEELRFAAARPGRTTTAPPGNAPPDHTETDPPGPKAEDHTTSPEAAPADHDAPRPHPDHPPADTDPAEPRPDHPDTKAWPDRTDAAPPPSGPTANAAHPEGPEKPTEAEPTGTVPEEPAEPTPHGPAGGPPEGAPDAPSEESAEAHSTRSAEAHRDGAADTYPEKSAGRRPGAAGEVPPVGSIALDPAQPFAETPAVRDAVAPFVEALADARGELGAAFRAGLRLDEGHGEPAADEERALLEEILTRCTTAQRRLDTATPAFDQLRALERDITPALEHAETRFRELTGRTATAASTLVTLRDEYAPAVSLPVTGHVEQAKDRLVFATTELNRARQAAYPGDLGTAAVHLRAAEGAIDQADLFVGGVERLAAELAEASATAAAEQGSPSADPLDALRDRGDWLLPARSAVAAAADFVTTHRGAVGAPARTRLSEAERHLTDGQPQRAHALAQEARRLAEQDVRAYGNPYGGPVGDGLAGALLGGIILGEPPDGTGRADLRGPACFGGTATRARRTAGGQF</sequence>
<evidence type="ECO:0000313" key="3">
    <source>
        <dbReference type="EMBL" id="MDX2912301.1"/>
    </source>
</evidence>
<dbReference type="Proteomes" id="UP001271723">
    <property type="component" value="Unassembled WGS sequence"/>
</dbReference>
<evidence type="ECO:0000256" key="1">
    <source>
        <dbReference type="SAM" id="MobiDB-lite"/>
    </source>
</evidence>
<feature type="signal peptide" evidence="2">
    <location>
        <begin position="1"/>
        <end position="25"/>
    </location>
</feature>
<feature type="compositionally biased region" description="Low complexity" evidence="1">
    <location>
        <begin position="168"/>
        <end position="180"/>
    </location>
</feature>
<protein>
    <recommendedName>
        <fullName evidence="5">Fibrillarin</fullName>
    </recommendedName>
</protein>
<name>A0ABU4LA55_9ACTN</name>
<feature type="compositionally biased region" description="Basic and acidic residues" evidence="1">
    <location>
        <begin position="304"/>
        <end position="328"/>
    </location>
</feature>
<organism evidence="3 4">
    <name type="scientific">Streptomyces griseiscabiei</name>
    <dbReference type="NCBI Taxonomy" id="2993540"/>
    <lineage>
        <taxon>Bacteria</taxon>
        <taxon>Bacillati</taxon>
        <taxon>Actinomycetota</taxon>
        <taxon>Actinomycetes</taxon>
        <taxon>Kitasatosporales</taxon>
        <taxon>Streptomycetaceae</taxon>
        <taxon>Streptomyces</taxon>
    </lineage>
</organism>
<proteinExistence type="predicted"/>
<reference evidence="3 4" key="1">
    <citation type="journal article" date="2023" name="Microb. Genom.">
        <title>Mesoterricola silvestris gen. nov., sp. nov., Mesoterricola sediminis sp. nov., Geothrix oryzae sp. nov., Geothrix edaphica sp. nov., Geothrix rubra sp. nov., and Geothrix limicola sp. nov., six novel members of Acidobacteriota isolated from soils.</title>
        <authorList>
            <person name="Weisberg A.J."/>
            <person name="Pearce E."/>
            <person name="Kramer C.G."/>
            <person name="Chang J.H."/>
            <person name="Clarke C.R."/>
        </authorList>
    </citation>
    <scope>NUCLEOTIDE SEQUENCE [LARGE SCALE GENOMIC DNA]</scope>
    <source>
        <strain evidence="3 4">NRRL_B-2795</strain>
    </source>
</reference>
<gene>
    <name evidence="3" type="ORF">PV517_26920</name>
</gene>
<evidence type="ECO:0000256" key="2">
    <source>
        <dbReference type="SAM" id="SignalP"/>
    </source>
</evidence>
<evidence type="ECO:0008006" key="5">
    <source>
        <dbReference type="Google" id="ProtNLM"/>
    </source>
</evidence>
<dbReference type="RefSeq" id="WP_267299317.1">
    <property type="nucleotide sequence ID" value="NZ_JAGJBZ010000002.1"/>
</dbReference>